<sequence>MRPLGSVPSPGEGTLPHRHRVAGNCAAKLSISCSYVCVCILRTHCIVKGIPAGKRKTPIPVGNGKSQPENGAYVAAIHIGFDP</sequence>
<reference evidence="1" key="1">
    <citation type="submission" date="2005-05" db="EMBL/GenBank/DDBJ databases">
        <authorList>
            <person name="Stapleton M."/>
            <person name="Carlson J."/>
            <person name="Chavez C."/>
            <person name="Frise E."/>
            <person name="George R."/>
            <person name="Pacleb J."/>
            <person name="Park S."/>
            <person name="Wan K."/>
            <person name="Yu C."/>
            <person name="Celniker S."/>
        </authorList>
    </citation>
    <scope>NUCLEOTIDE SEQUENCE</scope>
</reference>
<proteinExistence type="evidence at transcript level"/>
<protein>
    <submittedName>
        <fullName evidence="1">IP03510p</fullName>
    </submittedName>
</protein>
<dbReference type="EMBL" id="BT023149">
    <property type="protein sequence ID" value="AAY55565.1"/>
    <property type="molecule type" value="mRNA"/>
</dbReference>
<dbReference type="AlphaFoldDB" id="Q4V457"/>
<name>Q4V457_DROME</name>
<organism evidence="1">
    <name type="scientific">Drosophila melanogaster</name>
    <name type="common">Fruit fly</name>
    <dbReference type="NCBI Taxonomy" id="7227"/>
    <lineage>
        <taxon>Eukaryota</taxon>
        <taxon>Metazoa</taxon>
        <taxon>Ecdysozoa</taxon>
        <taxon>Arthropoda</taxon>
        <taxon>Hexapoda</taxon>
        <taxon>Insecta</taxon>
        <taxon>Pterygota</taxon>
        <taxon>Neoptera</taxon>
        <taxon>Endopterygota</taxon>
        <taxon>Diptera</taxon>
        <taxon>Brachycera</taxon>
        <taxon>Muscomorpha</taxon>
        <taxon>Ephydroidea</taxon>
        <taxon>Drosophilidae</taxon>
        <taxon>Drosophila</taxon>
        <taxon>Sophophora</taxon>
    </lineage>
</organism>
<accession>Q4V457</accession>
<evidence type="ECO:0000313" key="1">
    <source>
        <dbReference type="EMBL" id="AAY55565.1"/>
    </source>
</evidence>